<dbReference type="RefSeq" id="WP_307206531.1">
    <property type="nucleotide sequence ID" value="NZ_JAUSSU010000010.1"/>
</dbReference>
<dbReference type="EMBL" id="JAUSSU010000010">
    <property type="protein sequence ID" value="MDQ0115132.1"/>
    <property type="molecule type" value="Genomic_DNA"/>
</dbReference>
<name>A0ABT9U665_PAEHA</name>
<sequence>MVCVLNYYALTSDDLVKDIIGGKPHKQTKEEIKADNETTKKLDDIRLKGNKHKNVGEFKKVEELPGFVPDKKLENAEYKTKTLMTYEDSYNQGYTDQIIYEIDPHRMIYVIQLKSYEELDYEGKKIKNPLITNIYDAETGEKNSFIWQADK</sequence>
<evidence type="ECO:0000313" key="2">
    <source>
        <dbReference type="Proteomes" id="UP001229346"/>
    </source>
</evidence>
<keyword evidence="2" id="KW-1185">Reference proteome</keyword>
<proteinExistence type="predicted"/>
<gene>
    <name evidence="1" type="ORF">J2T15_004590</name>
</gene>
<evidence type="ECO:0000313" key="1">
    <source>
        <dbReference type="EMBL" id="MDQ0115132.1"/>
    </source>
</evidence>
<accession>A0ABT9U665</accession>
<reference evidence="1 2" key="1">
    <citation type="submission" date="2023-07" db="EMBL/GenBank/DDBJ databases">
        <title>Sorghum-associated microbial communities from plants grown in Nebraska, USA.</title>
        <authorList>
            <person name="Schachtman D."/>
        </authorList>
    </citation>
    <scope>NUCLEOTIDE SEQUENCE [LARGE SCALE GENOMIC DNA]</scope>
    <source>
        <strain evidence="1 2">CC482</strain>
    </source>
</reference>
<comment type="caution">
    <text evidence="1">The sequence shown here is derived from an EMBL/GenBank/DDBJ whole genome shotgun (WGS) entry which is preliminary data.</text>
</comment>
<protein>
    <submittedName>
        <fullName evidence="1">Uncharacterized protein</fullName>
    </submittedName>
</protein>
<dbReference type="Proteomes" id="UP001229346">
    <property type="component" value="Unassembled WGS sequence"/>
</dbReference>
<organism evidence="1 2">
    <name type="scientific">Paenibacillus harenae</name>
    <dbReference type="NCBI Taxonomy" id="306543"/>
    <lineage>
        <taxon>Bacteria</taxon>
        <taxon>Bacillati</taxon>
        <taxon>Bacillota</taxon>
        <taxon>Bacilli</taxon>
        <taxon>Bacillales</taxon>
        <taxon>Paenibacillaceae</taxon>
        <taxon>Paenibacillus</taxon>
    </lineage>
</organism>